<keyword evidence="7" id="KW-0805">Transcription regulation</keyword>
<name>A0ABP1PQV6_9HEXA</name>
<comment type="subcellular location">
    <subcellularLocation>
        <location evidence="1">Nucleus</location>
    </subcellularLocation>
</comment>
<feature type="region of interest" description="Disordered" evidence="12">
    <location>
        <begin position="564"/>
        <end position="633"/>
    </location>
</feature>
<dbReference type="Gene3D" id="3.30.160.60">
    <property type="entry name" value="Classic Zinc Finger"/>
    <property type="match status" value="6"/>
</dbReference>
<dbReference type="InterPro" id="IPR013087">
    <property type="entry name" value="Znf_C2H2_type"/>
</dbReference>
<evidence type="ECO:0000256" key="9">
    <source>
        <dbReference type="ARBA" id="ARBA00023163"/>
    </source>
</evidence>
<evidence type="ECO:0000256" key="6">
    <source>
        <dbReference type="ARBA" id="ARBA00022833"/>
    </source>
</evidence>
<evidence type="ECO:0000256" key="2">
    <source>
        <dbReference type="ARBA" id="ARBA00006991"/>
    </source>
</evidence>
<evidence type="ECO:0000259" key="13">
    <source>
        <dbReference type="PROSITE" id="PS50157"/>
    </source>
</evidence>
<protein>
    <recommendedName>
        <fullName evidence="13">C2H2-type domain-containing protein</fullName>
    </recommendedName>
</protein>
<evidence type="ECO:0000256" key="12">
    <source>
        <dbReference type="SAM" id="MobiDB-lite"/>
    </source>
</evidence>
<comment type="caution">
    <text evidence="14">The sequence shown here is derived from an EMBL/GenBank/DDBJ whole genome shotgun (WGS) entry which is preliminary data.</text>
</comment>
<dbReference type="Pfam" id="PF00096">
    <property type="entry name" value="zf-C2H2"/>
    <property type="match status" value="2"/>
</dbReference>
<accession>A0ABP1PQV6</accession>
<evidence type="ECO:0000313" key="15">
    <source>
        <dbReference type="Proteomes" id="UP001642540"/>
    </source>
</evidence>
<keyword evidence="4" id="KW-0677">Repeat</keyword>
<evidence type="ECO:0000313" key="14">
    <source>
        <dbReference type="EMBL" id="CAL8072474.1"/>
    </source>
</evidence>
<feature type="domain" description="C2H2-type" evidence="13">
    <location>
        <begin position="437"/>
        <end position="464"/>
    </location>
</feature>
<evidence type="ECO:0000256" key="5">
    <source>
        <dbReference type="ARBA" id="ARBA00022771"/>
    </source>
</evidence>
<keyword evidence="15" id="KW-1185">Reference proteome</keyword>
<feature type="domain" description="C2H2-type" evidence="13">
    <location>
        <begin position="408"/>
        <end position="435"/>
    </location>
</feature>
<feature type="domain" description="C2H2-type" evidence="13">
    <location>
        <begin position="321"/>
        <end position="349"/>
    </location>
</feature>
<evidence type="ECO:0000256" key="4">
    <source>
        <dbReference type="ARBA" id="ARBA00022737"/>
    </source>
</evidence>
<gene>
    <name evidence="14" type="ORF">ODALV1_LOCUS2182</name>
</gene>
<proteinExistence type="inferred from homology"/>
<keyword evidence="8" id="KW-0238">DNA-binding</keyword>
<feature type="domain" description="C2H2-type" evidence="13">
    <location>
        <begin position="350"/>
        <end position="377"/>
    </location>
</feature>
<keyword evidence="3" id="KW-0479">Metal-binding</keyword>
<dbReference type="PROSITE" id="PS00028">
    <property type="entry name" value="ZINC_FINGER_C2H2_1"/>
    <property type="match status" value="8"/>
</dbReference>
<feature type="domain" description="C2H2-type" evidence="13">
    <location>
        <begin position="262"/>
        <end position="287"/>
    </location>
</feature>
<keyword evidence="10" id="KW-0539">Nucleus</keyword>
<feature type="domain" description="C2H2-type" evidence="13">
    <location>
        <begin position="465"/>
        <end position="492"/>
    </location>
</feature>
<keyword evidence="9" id="KW-0804">Transcription</keyword>
<keyword evidence="6" id="KW-0862">Zinc</keyword>
<evidence type="ECO:0000256" key="10">
    <source>
        <dbReference type="ARBA" id="ARBA00023242"/>
    </source>
</evidence>
<reference evidence="14 15" key="1">
    <citation type="submission" date="2024-08" db="EMBL/GenBank/DDBJ databases">
        <authorList>
            <person name="Cucini C."/>
            <person name="Frati F."/>
        </authorList>
    </citation>
    <scope>NUCLEOTIDE SEQUENCE [LARGE SCALE GENOMIC DNA]</scope>
</reference>
<evidence type="ECO:0000256" key="11">
    <source>
        <dbReference type="PROSITE-ProRule" id="PRU00042"/>
    </source>
</evidence>
<dbReference type="InterPro" id="IPR036236">
    <property type="entry name" value="Znf_C2H2_sf"/>
</dbReference>
<dbReference type="Pfam" id="PF13912">
    <property type="entry name" value="zf-C2H2_6"/>
    <property type="match status" value="3"/>
</dbReference>
<dbReference type="PANTHER" id="PTHR24393">
    <property type="entry name" value="ZINC FINGER PROTEIN"/>
    <property type="match status" value="1"/>
</dbReference>
<dbReference type="PANTHER" id="PTHR24393:SF15">
    <property type="entry name" value="IP01243P-RELATED"/>
    <property type="match status" value="1"/>
</dbReference>
<keyword evidence="5 11" id="KW-0863">Zinc-finger</keyword>
<feature type="compositionally biased region" description="Low complexity" evidence="12">
    <location>
        <begin position="596"/>
        <end position="605"/>
    </location>
</feature>
<feature type="domain" description="C2H2-type" evidence="13">
    <location>
        <begin position="493"/>
        <end position="520"/>
    </location>
</feature>
<evidence type="ECO:0000256" key="1">
    <source>
        <dbReference type="ARBA" id="ARBA00004123"/>
    </source>
</evidence>
<dbReference type="Proteomes" id="UP001642540">
    <property type="component" value="Unassembled WGS sequence"/>
</dbReference>
<feature type="domain" description="C2H2-type" evidence="13">
    <location>
        <begin position="520"/>
        <end position="548"/>
    </location>
</feature>
<sequence length="745" mass="83780">MSLPAGPPPCFICGKLGVSFLHTSSSESECTGTGGMKPSSVACSKSILSTGPCRGSDCTINVDDEDVFQKWARACSSSMCELFGLKDRTDTDALKLVFERSPYCKLCIQMVRDVNWIQREIELLTMRRSALKARLINKLSESWRNSEVVSATDALKGLALGKEEETIKIWKILEQRLAMLANSNLVGDDKRGHDEQPSKSRPGAVCNLKIDNGLGRKVLSVGSVLDALPNIWESKDDLGVGLNSYPKVVKVGGNDRRRQISIKCTEITCKRKFLSQETMKIHVRKVHEDCELPFDCTLCSRSFATKGAYGIHMMRHQAPSFICELCGRQFTVKRVLRDHNLRMHSSRPAYSCKTCSLALTSREMLEKHESQHVSEKGFPFICVVCQKNHSNSTDLQMHVTETHISNVLRCEQCGKTFWAMESLRKHLSTHKDRNPKFSCSECGYVAASQSKLKDHMGKHSVEKHLVCQVCGSSFKYKKSLSRHMRCHSNETPYKCAVCGKGFRDMQKKKRHEEIHSGNKYPCQFCKKEFNAQQNLQQHLRVVHTPKNPLKIKKPRGLKKKISSEHLVPLPPPKPKTAKQRVNEHPTVQIEEIPKTSVKNSKVSKNGKPLKRKSSTKKGQPVSNKLPLTELGSKVKLEEEDPLPTANLSYIDSVPLQEVEVTYQDASSFEFINETANPNVTNTIKFETYAPVPVQHDETLNYHHGVHHIAVLQHENANSIAVPISVSEMQGLQIVNAVVTDNNYYF</sequence>
<dbReference type="EMBL" id="CAXLJM020000007">
    <property type="protein sequence ID" value="CAL8072474.1"/>
    <property type="molecule type" value="Genomic_DNA"/>
</dbReference>
<evidence type="ECO:0000256" key="3">
    <source>
        <dbReference type="ARBA" id="ARBA00022723"/>
    </source>
</evidence>
<evidence type="ECO:0000256" key="8">
    <source>
        <dbReference type="ARBA" id="ARBA00023125"/>
    </source>
</evidence>
<dbReference type="PROSITE" id="PS50157">
    <property type="entry name" value="ZINC_FINGER_C2H2_2"/>
    <property type="match status" value="9"/>
</dbReference>
<feature type="domain" description="C2H2-type" evidence="13">
    <location>
        <begin position="294"/>
        <end position="321"/>
    </location>
</feature>
<organism evidence="14 15">
    <name type="scientific">Orchesella dallaii</name>
    <dbReference type="NCBI Taxonomy" id="48710"/>
    <lineage>
        <taxon>Eukaryota</taxon>
        <taxon>Metazoa</taxon>
        <taxon>Ecdysozoa</taxon>
        <taxon>Arthropoda</taxon>
        <taxon>Hexapoda</taxon>
        <taxon>Collembola</taxon>
        <taxon>Entomobryomorpha</taxon>
        <taxon>Entomobryoidea</taxon>
        <taxon>Orchesellidae</taxon>
        <taxon>Orchesellinae</taxon>
        <taxon>Orchesella</taxon>
    </lineage>
</organism>
<dbReference type="SUPFAM" id="SSF57667">
    <property type="entry name" value="beta-beta-alpha zinc fingers"/>
    <property type="match status" value="5"/>
</dbReference>
<dbReference type="SMART" id="SM00355">
    <property type="entry name" value="ZnF_C2H2"/>
    <property type="match status" value="10"/>
</dbReference>
<comment type="similarity">
    <text evidence="2">Belongs to the krueppel C2H2-type zinc-finger protein family.</text>
</comment>
<evidence type="ECO:0000256" key="7">
    <source>
        <dbReference type="ARBA" id="ARBA00023015"/>
    </source>
</evidence>